<dbReference type="EC" id="2.7.1.172" evidence="1"/>
<name>A0A4S4M1V9_9AGAM</name>
<dbReference type="GO" id="GO:0016301">
    <property type="term" value="F:kinase activity"/>
    <property type="evidence" value="ECO:0007669"/>
    <property type="project" value="UniProtKB-UniRule"/>
</dbReference>
<gene>
    <name evidence="4" type="ORF">EW146_g2033</name>
</gene>
<comment type="caution">
    <text evidence="4">The sequence shown here is derived from an EMBL/GenBank/DDBJ whole genome shotgun (WGS) entry which is preliminary data.</text>
</comment>
<dbReference type="InterPro" id="IPR011009">
    <property type="entry name" value="Kinase-like_dom_sf"/>
</dbReference>
<proteinExistence type="inferred from homology"/>
<protein>
    <recommendedName>
        <fullName evidence="1">protein-ribulosamine 3-kinase</fullName>
        <ecNumber evidence="1">2.7.1.172</ecNumber>
    </recommendedName>
</protein>
<organism evidence="4 5">
    <name type="scientific">Bondarzewia mesenterica</name>
    <dbReference type="NCBI Taxonomy" id="1095465"/>
    <lineage>
        <taxon>Eukaryota</taxon>
        <taxon>Fungi</taxon>
        <taxon>Dikarya</taxon>
        <taxon>Basidiomycota</taxon>
        <taxon>Agaricomycotina</taxon>
        <taxon>Agaricomycetes</taxon>
        <taxon>Russulales</taxon>
        <taxon>Bondarzewiaceae</taxon>
        <taxon>Bondarzewia</taxon>
    </lineage>
</organism>
<keyword evidence="5" id="KW-1185">Reference proteome</keyword>
<dbReference type="AlphaFoldDB" id="A0A4S4M1V9"/>
<dbReference type="OrthoDB" id="5772781at2759"/>
<evidence type="ECO:0000256" key="2">
    <source>
        <dbReference type="ARBA" id="ARBA00048655"/>
    </source>
</evidence>
<dbReference type="Pfam" id="PF03881">
    <property type="entry name" value="Fructosamin_kin"/>
    <property type="match status" value="1"/>
</dbReference>
<evidence type="ECO:0000256" key="1">
    <source>
        <dbReference type="ARBA" id="ARBA00011961"/>
    </source>
</evidence>
<comment type="catalytic activity">
    <reaction evidence="2">
        <text>N(6)-D-ribulosyl-L-lysyl-[protein] + ATP = N(6)-(3-O-phospho-D-ribulosyl)-L-lysyl-[protein] + ADP + H(+)</text>
        <dbReference type="Rhea" id="RHEA:48432"/>
        <dbReference type="Rhea" id="RHEA-COMP:12103"/>
        <dbReference type="Rhea" id="RHEA-COMP:12104"/>
        <dbReference type="ChEBI" id="CHEBI:15378"/>
        <dbReference type="ChEBI" id="CHEBI:30616"/>
        <dbReference type="ChEBI" id="CHEBI:90418"/>
        <dbReference type="ChEBI" id="CHEBI:90420"/>
        <dbReference type="ChEBI" id="CHEBI:456216"/>
        <dbReference type="EC" id="2.7.1.172"/>
    </reaction>
    <physiologicalReaction direction="left-to-right" evidence="2">
        <dbReference type="Rhea" id="RHEA:48433"/>
    </physiologicalReaction>
</comment>
<dbReference type="Gene3D" id="3.90.1200.10">
    <property type="match status" value="1"/>
</dbReference>
<keyword evidence="3" id="KW-0808">Transferase</keyword>
<dbReference type="EMBL" id="SGPL01000056">
    <property type="protein sequence ID" value="THH19056.1"/>
    <property type="molecule type" value="Genomic_DNA"/>
</dbReference>
<comment type="similarity">
    <text evidence="3">Belongs to the fructosamine kinase family.</text>
</comment>
<dbReference type="PANTHER" id="PTHR12149">
    <property type="entry name" value="FRUCTOSAMINE 3 KINASE-RELATED PROTEIN"/>
    <property type="match status" value="1"/>
</dbReference>
<sequence length="303" mass="33600">MGRSDIPSIILQHLQKLEPGNQFTGSLPRVDSSSGNRYFAKVGSAGEKEQYVGEAESLKAMSAAAPGLVPDVLASGVVDDSGQESANGEGRPYFISEYKDLTILTDRSGEVLGRRLATEMHQYKSTNGFGFHVPTFCGPTRLRNGWYETWEKCFDVMIGDLLNTLQARGKYAEICRKGEEIRKRVVPALLGPLDIDPVLLHGDLWSGNTGTDRKTGEPVIYDPSSLYGHNEADLAIGRIFGGIPRSFFTTYEKYFPKTEPVDQYELRGDLYELFHYLNHTVLFGGGYSASALRKMEELLRAVI</sequence>
<evidence type="ECO:0000313" key="5">
    <source>
        <dbReference type="Proteomes" id="UP000310158"/>
    </source>
</evidence>
<dbReference type="InterPro" id="IPR016477">
    <property type="entry name" value="Fructo-/Ketosamine-3-kinase"/>
</dbReference>
<dbReference type="SUPFAM" id="SSF56112">
    <property type="entry name" value="Protein kinase-like (PK-like)"/>
    <property type="match status" value="1"/>
</dbReference>
<dbReference type="PIRSF" id="PIRSF006221">
    <property type="entry name" value="Ketosamine-3-kinase"/>
    <property type="match status" value="1"/>
</dbReference>
<reference evidence="4 5" key="1">
    <citation type="submission" date="2019-02" db="EMBL/GenBank/DDBJ databases">
        <title>Genome sequencing of the rare red list fungi Bondarzewia mesenterica.</title>
        <authorList>
            <person name="Buettner E."/>
            <person name="Kellner H."/>
        </authorList>
    </citation>
    <scope>NUCLEOTIDE SEQUENCE [LARGE SCALE GENOMIC DNA]</scope>
    <source>
        <strain evidence="4 5">DSM 108281</strain>
    </source>
</reference>
<accession>A0A4S4M1V9</accession>
<dbReference type="GO" id="GO:0102193">
    <property type="term" value="F:protein-ribulosamine 3-kinase activity"/>
    <property type="evidence" value="ECO:0007669"/>
    <property type="project" value="UniProtKB-EC"/>
</dbReference>
<evidence type="ECO:0000313" key="4">
    <source>
        <dbReference type="EMBL" id="THH19056.1"/>
    </source>
</evidence>
<evidence type="ECO:0000256" key="3">
    <source>
        <dbReference type="PIRNR" id="PIRNR006221"/>
    </source>
</evidence>
<keyword evidence="3" id="KW-0418">Kinase</keyword>
<dbReference type="Proteomes" id="UP000310158">
    <property type="component" value="Unassembled WGS sequence"/>
</dbReference>
<dbReference type="PANTHER" id="PTHR12149:SF8">
    <property type="entry name" value="PROTEIN-RIBULOSAMINE 3-KINASE"/>
    <property type="match status" value="1"/>
</dbReference>